<evidence type="ECO:0000313" key="3">
    <source>
        <dbReference type="Proteomes" id="UP000318199"/>
    </source>
</evidence>
<comment type="caution">
    <text evidence="2">The sequence shown here is derived from an EMBL/GenBank/DDBJ whole genome shotgun (WGS) entry which is preliminary data.</text>
</comment>
<sequence>MKGTQLTFAVRGGAKQWALVALGSALVCGGLYGIYWLFEGSGELTVAGYIFLLVPAAVAVFGVYVLDIALMARTTYVLGARTLTHARESLFQRKRTEIARDTVTAITQQYSPPGDSHPAGHPGDWTTFVVYTLPGERKVRELAIDGLNSQAEARWLGPLLAKWAEVKMKRGFGPAFEEADAAGLPDLSSPAAEDR</sequence>
<keyword evidence="1" id="KW-1133">Transmembrane helix</keyword>
<feature type="transmembrane region" description="Helical" evidence="1">
    <location>
        <begin position="44"/>
        <end position="66"/>
    </location>
</feature>
<keyword evidence="1" id="KW-0472">Membrane</keyword>
<dbReference type="Proteomes" id="UP000318199">
    <property type="component" value="Unassembled WGS sequence"/>
</dbReference>
<gene>
    <name evidence="2" type="ORF">FN976_14730</name>
</gene>
<accession>A0A562ZR17</accession>
<proteinExistence type="predicted"/>
<organism evidence="2 3">
    <name type="scientific">Caenimonas sedimenti</name>
    <dbReference type="NCBI Taxonomy" id="2596921"/>
    <lineage>
        <taxon>Bacteria</taxon>
        <taxon>Pseudomonadati</taxon>
        <taxon>Pseudomonadota</taxon>
        <taxon>Betaproteobacteria</taxon>
        <taxon>Burkholderiales</taxon>
        <taxon>Comamonadaceae</taxon>
        <taxon>Caenimonas</taxon>
    </lineage>
</organism>
<evidence type="ECO:0000256" key="1">
    <source>
        <dbReference type="SAM" id="Phobius"/>
    </source>
</evidence>
<dbReference type="EMBL" id="VOBQ01000011">
    <property type="protein sequence ID" value="TWO70796.1"/>
    <property type="molecule type" value="Genomic_DNA"/>
</dbReference>
<keyword evidence="1" id="KW-0812">Transmembrane</keyword>
<dbReference type="RefSeq" id="WP_186510908.1">
    <property type="nucleotide sequence ID" value="NZ_VOBQ01000011.1"/>
</dbReference>
<name>A0A562ZR17_9BURK</name>
<reference evidence="2 3" key="1">
    <citation type="submission" date="2019-07" db="EMBL/GenBank/DDBJ databases">
        <title>Caenimonas sedimenti sp. nov., isolated from activated sludge.</title>
        <authorList>
            <person name="Xu J."/>
        </authorList>
    </citation>
    <scope>NUCLEOTIDE SEQUENCE [LARGE SCALE GENOMIC DNA]</scope>
    <source>
        <strain evidence="2 3">HX-9-20</strain>
    </source>
</reference>
<keyword evidence="3" id="KW-1185">Reference proteome</keyword>
<evidence type="ECO:0000313" key="2">
    <source>
        <dbReference type="EMBL" id="TWO70796.1"/>
    </source>
</evidence>
<feature type="transmembrane region" description="Helical" evidence="1">
    <location>
        <begin position="17"/>
        <end position="38"/>
    </location>
</feature>
<protein>
    <submittedName>
        <fullName evidence="2">Uncharacterized protein</fullName>
    </submittedName>
</protein>
<dbReference type="AlphaFoldDB" id="A0A562ZR17"/>